<gene>
    <name evidence="1" type="ORF">M832_00630</name>
</gene>
<sequence>MTSIRYVIMRRSVCCINPSVARAGQISTWKFLYSPVDDLPKKTKLKFDLGSQGRPIDWEAPSVNLKQPKNTIYLETHKGDILEAVPVSLPKSQTPQYEFTLPYELEAGETLAIVLGPSPEYPQLDENGNGAQLFTQRRKLFYLYVDPTGKGNYDEPDIFSMDIRGNILKHIQIFTPSYVIKNKRFDITIRFEDEFNNLTNFSPENTRIELSYEHLRENLNWQLFIPETGFVILPNLYFNEPGIYRIQLKNLLTKEIFVSSPIKCFSETAPNLMWGLLHGESERVDSEENIEACLRHFRDDCALNFYASSSFENQEGLNTDLWKMITQAITDFNEEDRFVTLPGLQYWGEDPSEGVRHILYVKENKSGSKHKDCKIPSLSKLYKSVSPHEIISIPCFTAAKTYECNFQNFHPDLERVVEIYNAWGCSERTEKEGNPFPIKGAVSETASGTLIQALRNNLRFGFVAGGLDDRGIYKNLFDENQYQYTPGLTAIICNKYNRESLVEALYNRRCYATTGARIILSFDITSAPMGSELSTVTKPGLTVNRHISGYVAGTTQIKTVEIIRNGEVLKTFHPQSNNFDYEYDDMEPLATVTLPDPKGKQPFVFYYLRVTQVDQSMAWSSPIWIDLH</sequence>
<protein>
    <recommendedName>
        <fullName evidence="3">DUF3604 domain-containing protein</fullName>
    </recommendedName>
</protein>
<evidence type="ECO:0000313" key="1">
    <source>
        <dbReference type="EMBL" id="AHK62935.1"/>
    </source>
</evidence>
<organism evidence="1 2">
    <name type="scientific">Chlamydia avium 10DC88</name>
    <dbReference type="NCBI Taxonomy" id="1229831"/>
    <lineage>
        <taxon>Bacteria</taxon>
        <taxon>Pseudomonadati</taxon>
        <taxon>Chlamydiota</taxon>
        <taxon>Chlamydiia</taxon>
        <taxon>Chlamydiales</taxon>
        <taxon>Chlamydiaceae</taxon>
        <taxon>Chlamydia/Chlamydophila group</taxon>
        <taxon>Chlamydia</taxon>
    </lineage>
</organism>
<dbReference type="EMBL" id="CP006571">
    <property type="protein sequence ID" value="AHK62935.1"/>
    <property type="molecule type" value="Genomic_DNA"/>
</dbReference>
<dbReference type="PATRIC" id="fig|1229831.3.peg.64"/>
<dbReference type="AlphaFoldDB" id="W8JFH2"/>
<proteinExistence type="predicted"/>
<name>W8JFH2_9CHLA</name>
<accession>W8JFH2</accession>
<dbReference type="Proteomes" id="UP000019433">
    <property type="component" value="Chromosome"/>
</dbReference>
<reference evidence="1 2" key="1">
    <citation type="journal article" date="2014" name="Syst. Appl. Microbiol.">
        <title>Evidence for the existence of two new members of the family Chlamydiaceae and proposal of Chlamydia avium sp. nov. and Chlamydia gallinacea sp. nov.</title>
        <authorList>
            <person name="Sachse K."/>
            <person name="Laroucau K."/>
            <person name="Riege K."/>
            <person name="Wehner S."/>
            <person name="Dilcher M."/>
            <person name="Creasy H.H."/>
            <person name="Weidmann M."/>
            <person name="Myers G."/>
            <person name="Vorimore F."/>
            <person name="Vicari N."/>
            <person name="Magnino S."/>
            <person name="Liebler-Tenorio E."/>
            <person name="Ruettger A."/>
            <person name="Bavoil P.M."/>
            <person name="Hufert F.T."/>
            <person name="Rossello-Mora R."/>
            <person name="Marz M."/>
        </authorList>
    </citation>
    <scope>NUCLEOTIDE SEQUENCE [LARGE SCALE GENOMIC DNA]</scope>
    <source>
        <strain evidence="1 2">10DC88</strain>
    </source>
</reference>
<evidence type="ECO:0008006" key="3">
    <source>
        <dbReference type="Google" id="ProtNLM"/>
    </source>
</evidence>
<dbReference type="STRING" id="1229831.M832_00630"/>
<dbReference type="eggNOG" id="COG4692">
    <property type="taxonomic scope" value="Bacteria"/>
</dbReference>
<evidence type="ECO:0000313" key="2">
    <source>
        <dbReference type="Proteomes" id="UP000019433"/>
    </source>
</evidence>
<dbReference type="HOGENOM" id="CLU_030250_0_0_0"/>
<dbReference type="KEGG" id="cav:M832_00630"/>